<dbReference type="AlphaFoldDB" id="A0A6A0BE84"/>
<dbReference type="FunFam" id="1.10.10.10:FF:000079">
    <property type="entry name" value="GntR family transcriptional regulator"/>
    <property type="match status" value="1"/>
</dbReference>
<dbReference type="SMART" id="SM00866">
    <property type="entry name" value="UTRA"/>
    <property type="match status" value="1"/>
</dbReference>
<dbReference type="RefSeq" id="WP_172208924.1">
    <property type="nucleotide sequence ID" value="NZ_BLLI01000033.1"/>
</dbReference>
<dbReference type="SUPFAM" id="SSF64288">
    <property type="entry name" value="Chorismate lyase-like"/>
    <property type="match status" value="1"/>
</dbReference>
<dbReference type="GO" id="GO:0003700">
    <property type="term" value="F:DNA-binding transcription factor activity"/>
    <property type="evidence" value="ECO:0007669"/>
    <property type="project" value="InterPro"/>
</dbReference>
<dbReference type="PROSITE" id="PS50949">
    <property type="entry name" value="HTH_GNTR"/>
    <property type="match status" value="1"/>
</dbReference>
<dbReference type="FunFam" id="3.40.1410.10:FF:000008">
    <property type="entry name" value="Transcriptional regulator, GntR family"/>
    <property type="match status" value="1"/>
</dbReference>
<dbReference type="Pfam" id="PF07702">
    <property type="entry name" value="UTRA"/>
    <property type="match status" value="1"/>
</dbReference>
<dbReference type="Gene3D" id="1.10.10.10">
    <property type="entry name" value="Winged helix-like DNA-binding domain superfamily/Winged helix DNA-binding domain"/>
    <property type="match status" value="1"/>
</dbReference>
<dbReference type="PANTHER" id="PTHR44846">
    <property type="entry name" value="MANNOSYL-D-GLYCERATE TRANSPORT/METABOLISM SYSTEM REPRESSOR MNGR-RELATED"/>
    <property type="match status" value="1"/>
</dbReference>
<evidence type="ECO:0000259" key="5">
    <source>
        <dbReference type="PROSITE" id="PS50949"/>
    </source>
</evidence>
<organism evidence="6 7">
    <name type="scientific">Pseudolactococcus hodotermopsidis</name>
    <dbReference type="NCBI Taxonomy" id="2709157"/>
    <lineage>
        <taxon>Bacteria</taxon>
        <taxon>Bacillati</taxon>
        <taxon>Bacillota</taxon>
        <taxon>Bacilli</taxon>
        <taxon>Lactobacillales</taxon>
        <taxon>Streptococcaceae</taxon>
        <taxon>Pseudolactococcus</taxon>
    </lineage>
</organism>
<dbReference type="Pfam" id="PF00392">
    <property type="entry name" value="GntR"/>
    <property type="match status" value="1"/>
</dbReference>
<keyword evidence="2" id="KW-0805">Transcription regulation</keyword>
<gene>
    <name evidence="6" type="ORF">Hs30E_12120</name>
</gene>
<dbReference type="InterPro" id="IPR028978">
    <property type="entry name" value="Chorismate_lyase_/UTRA_dom_sf"/>
</dbReference>
<feature type="domain" description="HTH gntR-type" evidence="5">
    <location>
        <begin position="4"/>
        <end position="72"/>
    </location>
</feature>
<dbReference type="EMBL" id="BLLI01000033">
    <property type="protein sequence ID" value="GFH42661.1"/>
    <property type="molecule type" value="Genomic_DNA"/>
</dbReference>
<dbReference type="GO" id="GO:0045892">
    <property type="term" value="P:negative regulation of DNA-templated transcription"/>
    <property type="evidence" value="ECO:0007669"/>
    <property type="project" value="TreeGrafter"/>
</dbReference>
<evidence type="ECO:0000256" key="4">
    <source>
        <dbReference type="ARBA" id="ARBA00023163"/>
    </source>
</evidence>
<dbReference type="InterPro" id="IPR036388">
    <property type="entry name" value="WH-like_DNA-bd_sf"/>
</dbReference>
<dbReference type="SMART" id="SM00345">
    <property type="entry name" value="HTH_GNTR"/>
    <property type="match status" value="1"/>
</dbReference>
<sequence>MRTNTKYIDIYTQIKYDIESGKYPINEKLPQGRILAEQFNVSELTITKAINLLVQEGYIVRRRGSGTFVKDFSNSSITKFTPLSGTAALHDGDLTSTIIGFSAEVPTAFIAEKLGIDAETLVYKIIRLRTIKNIPSIIEYTWMPLEVIPNLTTKELQNSIYKYIHDELKLTIKSAHVKISGVRPTALEKAYLKITDNDFLLQQEQIAFLSDGRIFEFSIAKHIPSEFNFETVLIANEHG</sequence>
<keyword evidence="7" id="KW-1185">Reference proteome</keyword>
<keyword evidence="4" id="KW-0804">Transcription</keyword>
<proteinExistence type="predicted"/>
<accession>A0A6A0BE84</accession>
<name>A0A6A0BE84_9LACT</name>
<protein>
    <submittedName>
        <fullName evidence="6">GntR family transcriptional regulator</fullName>
    </submittedName>
</protein>
<dbReference type="InterPro" id="IPR011663">
    <property type="entry name" value="UTRA"/>
</dbReference>
<dbReference type="PRINTS" id="PR00035">
    <property type="entry name" value="HTHGNTR"/>
</dbReference>
<evidence type="ECO:0000256" key="3">
    <source>
        <dbReference type="ARBA" id="ARBA00023125"/>
    </source>
</evidence>
<evidence type="ECO:0000256" key="1">
    <source>
        <dbReference type="ARBA" id="ARBA00022491"/>
    </source>
</evidence>
<evidence type="ECO:0000313" key="7">
    <source>
        <dbReference type="Proteomes" id="UP000480303"/>
    </source>
</evidence>
<keyword evidence="1" id="KW-0678">Repressor</keyword>
<reference evidence="6 7" key="1">
    <citation type="submission" date="2020-02" db="EMBL/GenBank/DDBJ databases">
        <title>Draft genome sequence of Lactococcus sp. Hs30E4-3.</title>
        <authorList>
            <person name="Noda S."/>
            <person name="Yuki M."/>
            <person name="Ohkuma M."/>
        </authorList>
    </citation>
    <scope>NUCLEOTIDE SEQUENCE [LARGE SCALE GENOMIC DNA]</scope>
    <source>
        <strain evidence="6 7">Hs30E4-3</strain>
    </source>
</reference>
<evidence type="ECO:0000313" key="6">
    <source>
        <dbReference type="EMBL" id="GFH42661.1"/>
    </source>
</evidence>
<comment type="caution">
    <text evidence="6">The sequence shown here is derived from an EMBL/GenBank/DDBJ whole genome shotgun (WGS) entry which is preliminary data.</text>
</comment>
<dbReference type="SUPFAM" id="SSF46785">
    <property type="entry name" value="Winged helix' DNA-binding domain"/>
    <property type="match status" value="1"/>
</dbReference>
<keyword evidence="3" id="KW-0238">DNA-binding</keyword>
<dbReference type="PANTHER" id="PTHR44846:SF5">
    <property type="entry name" value="HTH-TYPE TRANSCRIPTIONAL REGULATOR GMUR"/>
    <property type="match status" value="1"/>
</dbReference>
<dbReference type="InterPro" id="IPR000524">
    <property type="entry name" value="Tscrpt_reg_HTH_GntR"/>
</dbReference>
<dbReference type="InterPro" id="IPR050679">
    <property type="entry name" value="Bact_HTH_transcr_reg"/>
</dbReference>
<dbReference type="GO" id="GO:0003677">
    <property type="term" value="F:DNA binding"/>
    <property type="evidence" value="ECO:0007669"/>
    <property type="project" value="UniProtKB-KW"/>
</dbReference>
<dbReference type="Proteomes" id="UP000480303">
    <property type="component" value="Unassembled WGS sequence"/>
</dbReference>
<dbReference type="CDD" id="cd07377">
    <property type="entry name" value="WHTH_GntR"/>
    <property type="match status" value="1"/>
</dbReference>
<dbReference type="Gene3D" id="3.40.1410.10">
    <property type="entry name" value="Chorismate lyase-like"/>
    <property type="match status" value="1"/>
</dbReference>
<dbReference type="InterPro" id="IPR036390">
    <property type="entry name" value="WH_DNA-bd_sf"/>
</dbReference>
<evidence type="ECO:0000256" key="2">
    <source>
        <dbReference type="ARBA" id="ARBA00023015"/>
    </source>
</evidence>